<comment type="caution">
    <text evidence="2">The sequence shown here is derived from an EMBL/GenBank/DDBJ whole genome shotgun (WGS) entry which is preliminary data.</text>
</comment>
<evidence type="ECO:0000256" key="1">
    <source>
        <dbReference type="SAM" id="Phobius"/>
    </source>
</evidence>
<keyword evidence="1" id="KW-0472">Membrane</keyword>
<evidence type="ECO:0000313" key="3">
    <source>
        <dbReference type="Proteomes" id="UP001153678"/>
    </source>
</evidence>
<keyword evidence="1" id="KW-1133">Transmembrane helix</keyword>
<keyword evidence="3" id="KW-1185">Reference proteome</keyword>
<proteinExistence type="predicted"/>
<dbReference type="EMBL" id="CAMKVN010001038">
    <property type="protein sequence ID" value="CAI2173240.1"/>
    <property type="molecule type" value="Genomic_DNA"/>
</dbReference>
<organism evidence="2 3">
    <name type="scientific">Funneliformis geosporum</name>
    <dbReference type="NCBI Taxonomy" id="1117311"/>
    <lineage>
        <taxon>Eukaryota</taxon>
        <taxon>Fungi</taxon>
        <taxon>Fungi incertae sedis</taxon>
        <taxon>Mucoromycota</taxon>
        <taxon>Glomeromycotina</taxon>
        <taxon>Glomeromycetes</taxon>
        <taxon>Glomerales</taxon>
        <taxon>Glomeraceae</taxon>
        <taxon>Funneliformis</taxon>
    </lineage>
</organism>
<dbReference type="AlphaFoldDB" id="A0A9W4SL97"/>
<sequence>MTLNTLSEMFINFRNSTITRLSHLPHLSHLFHLPHLPELPHFSITKETQSLIAFVLLCAMIAFIVAFTLDLILSSLINISCRKNKYVLLPAKISASISTKKLSSCQGPKPSQKPENLESWFLKLECLQCRERFERWNRKFVENNYSVVDVIIKGKEGEKKEGNEVEKKTGKDFNLLWVKKVDVDILEIKEAENQYCEREKMKEWMRDRMEDNEWLRKWMDDVVV</sequence>
<evidence type="ECO:0000313" key="2">
    <source>
        <dbReference type="EMBL" id="CAI2173240.1"/>
    </source>
</evidence>
<keyword evidence="1" id="KW-0812">Transmembrane</keyword>
<protein>
    <submittedName>
        <fullName evidence="2">1360_t:CDS:1</fullName>
    </submittedName>
</protein>
<name>A0A9W4SL97_9GLOM</name>
<feature type="transmembrane region" description="Helical" evidence="1">
    <location>
        <begin position="51"/>
        <end position="73"/>
    </location>
</feature>
<dbReference type="OrthoDB" id="2428208at2759"/>
<gene>
    <name evidence="2" type="ORF">FWILDA_LOCUS5986</name>
</gene>
<accession>A0A9W4SL97</accession>
<reference evidence="2" key="1">
    <citation type="submission" date="2022-08" db="EMBL/GenBank/DDBJ databases">
        <authorList>
            <person name="Kallberg Y."/>
            <person name="Tangrot J."/>
            <person name="Rosling A."/>
        </authorList>
    </citation>
    <scope>NUCLEOTIDE SEQUENCE</scope>
    <source>
        <strain evidence="2">Wild A</strain>
    </source>
</reference>
<dbReference type="Proteomes" id="UP001153678">
    <property type="component" value="Unassembled WGS sequence"/>
</dbReference>